<organism evidence="1 2">
    <name type="scientific">Methylorubrum populi (strain ATCC BAA-705 / NCIMB 13946 / BJ001)</name>
    <name type="common">Methylobacterium populi</name>
    <dbReference type="NCBI Taxonomy" id="441620"/>
    <lineage>
        <taxon>Bacteria</taxon>
        <taxon>Pseudomonadati</taxon>
        <taxon>Pseudomonadota</taxon>
        <taxon>Alphaproteobacteria</taxon>
        <taxon>Hyphomicrobiales</taxon>
        <taxon>Methylobacteriaceae</taxon>
        <taxon>Methylorubrum</taxon>
    </lineage>
</organism>
<dbReference type="EMBL" id="CP001029">
    <property type="protein sequence ID" value="ACB80888.1"/>
    <property type="molecule type" value="Genomic_DNA"/>
</dbReference>
<dbReference type="RefSeq" id="WP_012454610.1">
    <property type="nucleotide sequence ID" value="NC_010725.1"/>
</dbReference>
<accession>B1ZD19</accession>
<dbReference type="KEGG" id="mpo:Mpop_2733"/>
<sequence length="138" mass="14715">MKTQDQPLHRFDGTIAWSGLPVEAQFAIGAIALEIAQAWKIQHAAVTGGAVPKVIERAADAADALLIDQLMDVVAGYLPAQAQLSPDRKTLRIPSLLGGVCRRCGGSQNDACQPHSCAWVAEDLCSECATAEEWPRHG</sequence>
<reference evidence="1" key="1">
    <citation type="submission" date="2008-04" db="EMBL/GenBank/DDBJ databases">
        <title>Complete sequence of chromosome of Methylobacterium populi BJ001.</title>
        <authorList>
            <consortium name="US DOE Joint Genome Institute"/>
            <person name="Copeland A."/>
            <person name="Lucas S."/>
            <person name="Lapidus A."/>
            <person name="Glavina del Rio T."/>
            <person name="Dalin E."/>
            <person name="Tice H."/>
            <person name="Bruce D."/>
            <person name="Goodwin L."/>
            <person name="Pitluck S."/>
            <person name="Chertkov O."/>
            <person name="Brettin T."/>
            <person name="Detter J.C."/>
            <person name="Han C."/>
            <person name="Kuske C.R."/>
            <person name="Schmutz J."/>
            <person name="Larimer F."/>
            <person name="Land M."/>
            <person name="Hauser L."/>
            <person name="Kyrpides N."/>
            <person name="Mikhailova N."/>
            <person name="Marx C."/>
            <person name="Richardson P."/>
        </authorList>
    </citation>
    <scope>NUCLEOTIDE SEQUENCE [LARGE SCALE GENOMIC DNA]</scope>
    <source>
        <strain evidence="1">BJ001</strain>
    </source>
</reference>
<proteinExistence type="predicted"/>
<name>B1ZD19_METPB</name>
<dbReference type="HOGENOM" id="CLU_1775273_0_0_5"/>
<dbReference type="eggNOG" id="ENOG502ZZ55">
    <property type="taxonomic scope" value="Bacteria"/>
</dbReference>
<dbReference type="Proteomes" id="UP000007136">
    <property type="component" value="Chromosome"/>
</dbReference>
<dbReference type="AlphaFoldDB" id="B1ZD19"/>
<dbReference type="STRING" id="441620.Mpop_2733"/>
<gene>
    <name evidence="1" type="ordered locus">Mpop_2733</name>
</gene>
<evidence type="ECO:0000313" key="1">
    <source>
        <dbReference type="EMBL" id="ACB80888.1"/>
    </source>
</evidence>
<evidence type="ECO:0000313" key="2">
    <source>
        <dbReference type="Proteomes" id="UP000007136"/>
    </source>
</evidence>
<protein>
    <submittedName>
        <fullName evidence="1">Uncharacterized protein</fullName>
    </submittedName>
</protein>